<organism evidence="1 2">
    <name type="scientific">Actinoplanes flavus</name>
    <dbReference type="NCBI Taxonomy" id="2820290"/>
    <lineage>
        <taxon>Bacteria</taxon>
        <taxon>Bacillati</taxon>
        <taxon>Actinomycetota</taxon>
        <taxon>Actinomycetes</taxon>
        <taxon>Micromonosporales</taxon>
        <taxon>Micromonosporaceae</taxon>
        <taxon>Actinoplanes</taxon>
    </lineage>
</organism>
<keyword evidence="2" id="KW-1185">Reference proteome</keyword>
<accession>A0ABS3UY68</accession>
<evidence type="ECO:0000313" key="2">
    <source>
        <dbReference type="Proteomes" id="UP000679690"/>
    </source>
</evidence>
<proteinExistence type="predicted"/>
<sequence length="58" mass="5902">MNATELSLPPRLAAAPAGHGFLGEPRREAAAGDFPCADALAAHVDCTRTRSTGWPAAG</sequence>
<comment type="caution">
    <text evidence="1">The sequence shown here is derived from an EMBL/GenBank/DDBJ whole genome shotgun (WGS) entry which is preliminary data.</text>
</comment>
<dbReference type="RefSeq" id="WP_208472769.1">
    <property type="nucleotide sequence ID" value="NZ_JAGFNS010000040.1"/>
</dbReference>
<dbReference type="Proteomes" id="UP000679690">
    <property type="component" value="Unassembled WGS sequence"/>
</dbReference>
<gene>
    <name evidence="1" type="ORF">J5X75_39080</name>
</gene>
<dbReference type="EMBL" id="JAGFNS010000040">
    <property type="protein sequence ID" value="MBO3743519.1"/>
    <property type="molecule type" value="Genomic_DNA"/>
</dbReference>
<reference evidence="1 2" key="1">
    <citation type="submission" date="2021-03" db="EMBL/GenBank/DDBJ databases">
        <title>Actinoplanes flavus sp. nov., a novel actinomycete isolated from Coconut Palm rhizosphere soil.</title>
        <authorList>
            <person name="Luo X."/>
        </authorList>
    </citation>
    <scope>NUCLEOTIDE SEQUENCE [LARGE SCALE GENOMIC DNA]</scope>
    <source>
        <strain evidence="1 2">NEAU-H7</strain>
    </source>
</reference>
<name>A0ABS3UY68_9ACTN</name>
<evidence type="ECO:0000313" key="1">
    <source>
        <dbReference type="EMBL" id="MBO3743519.1"/>
    </source>
</evidence>
<protein>
    <submittedName>
        <fullName evidence="1">Uncharacterized protein</fullName>
    </submittedName>
</protein>